<evidence type="ECO:0000256" key="1">
    <source>
        <dbReference type="ARBA" id="ARBA00004781"/>
    </source>
</evidence>
<proteinExistence type="inferred from homology"/>
<organism evidence="8 9">
    <name type="scientific">Arachidicoccus ginsenosidivorans</name>
    <dbReference type="NCBI Taxonomy" id="496057"/>
    <lineage>
        <taxon>Bacteria</taxon>
        <taxon>Pseudomonadati</taxon>
        <taxon>Bacteroidota</taxon>
        <taxon>Chitinophagia</taxon>
        <taxon>Chitinophagales</taxon>
        <taxon>Chitinophagaceae</taxon>
        <taxon>Arachidicoccus</taxon>
    </lineage>
</organism>
<dbReference type="NCBIfam" id="TIGR01214">
    <property type="entry name" value="rmlD"/>
    <property type="match status" value="1"/>
</dbReference>
<dbReference type="Gene3D" id="3.40.50.720">
    <property type="entry name" value="NAD(P)-binding Rossmann-like Domain"/>
    <property type="match status" value="1"/>
</dbReference>
<dbReference type="InterPro" id="IPR036291">
    <property type="entry name" value="NAD(P)-bd_dom_sf"/>
</dbReference>
<keyword evidence="9" id="KW-1185">Reference proteome</keyword>
<dbReference type="OrthoDB" id="9803892at2"/>
<evidence type="ECO:0000259" key="7">
    <source>
        <dbReference type="Pfam" id="PF04321"/>
    </source>
</evidence>
<comment type="catalytic activity">
    <reaction evidence="5">
        <text>dTDP-beta-L-rhamnose + NADP(+) = dTDP-4-dehydro-beta-L-rhamnose + NADPH + H(+)</text>
        <dbReference type="Rhea" id="RHEA:21796"/>
        <dbReference type="ChEBI" id="CHEBI:15378"/>
        <dbReference type="ChEBI" id="CHEBI:57510"/>
        <dbReference type="ChEBI" id="CHEBI:57783"/>
        <dbReference type="ChEBI" id="CHEBI:58349"/>
        <dbReference type="ChEBI" id="CHEBI:62830"/>
        <dbReference type="EC" id="1.1.1.133"/>
    </reaction>
</comment>
<dbReference type="KEGG" id="agi:FSB73_15195"/>
<sequence>MIVTGKNGQLGSELLDIHMSYPGYKFVFLDRNQLDLAKPEQFEAIFEQYKPAFFINAGAYTAVDKAETEKELAMAVNGIAPGKIATLCREYGAKLIHISTDYVFDGNGTAPYMPDQATHPLNYYGQTKLKGEESALAHNPGTIIIRTAWVYSAYGHNFVKTMLRLMSERPSINVVGDQYGAPTYARDLALAIMDIIGKGAAHQGIYHFSNEGKISWYDFARAIRDLAGLTCAVNEITTADFPTPAKRPAYSVLDKGSLIRDYGIQPRDWQVALKECLGYLQRLA</sequence>
<gene>
    <name evidence="8" type="primary">rfbD</name>
    <name evidence="8" type="ORF">FSB73_15195</name>
</gene>
<dbReference type="AlphaFoldDB" id="A0A5B8VUM9"/>
<dbReference type="EC" id="1.1.1.133" evidence="3 6"/>
<dbReference type="Pfam" id="PF04321">
    <property type="entry name" value="RmlD_sub_bind"/>
    <property type="match status" value="1"/>
</dbReference>
<dbReference type="InterPro" id="IPR029903">
    <property type="entry name" value="RmlD-like-bd"/>
</dbReference>
<evidence type="ECO:0000313" key="9">
    <source>
        <dbReference type="Proteomes" id="UP000321291"/>
    </source>
</evidence>
<dbReference type="GO" id="GO:0005829">
    <property type="term" value="C:cytosol"/>
    <property type="evidence" value="ECO:0007669"/>
    <property type="project" value="TreeGrafter"/>
</dbReference>
<evidence type="ECO:0000256" key="4">
    <source>
        <dbReference type="ARBA" id="ARBA00017099"/>
    </source>
</evidence>
<reference evidence="8 9" key="1">
    <citation type="journal article" date="2017" name="Int. J. Syst. Evol. Microbiol.">
        <title>Arachidicoccus ginsenosidivorans sp. nov., with ginsenoside-converting activity isolated from ginseng cultivating soil.</title>
        <authorList>
            <person name="Siddiqi M.Z."/>
            <person name="Aslam Z."/>
            <person name="Im W.T."/>
        </authorList>
    </citation>
    <scope>NUCLEOTIDE SEQUENCE [LARGE SCALE GENOMIC DNA]</scope>
    <source>
        <strain evidence="8 9">Gsoil 809</strain>
    </source>
</reference>
<protein>
    <recommendedName>
        <fullName evidence="4 6">dTDP-4-dehydrorhamnose reductase</fullName>
        <ecNumber evidence="3 6">1.1.1.133</ecNumber>
    </recommendedName>
</protein>
<dbReference type="Gene3D" id="3.90.25.10">
    <property type="entry name" value="UDP-galactose 4-epimerase, domain 1"/>
    <property type="match status" value="1"/>
</dbReference>
<dbReference type="Proteomes" id="UP000321291">
    <property type="component" value="Chromosome"/>
</dbReference>
<keyword evidence="6" id="KW-0521">NADP</keyword>
<comment type="similarity">
    <text evidence="2 6">Belongs to the dTDP-4-dehydrorhamnose reductase family.</text>
</comment>
<dbReference type="EMBL" id="CP042434">
    <property type="protein sequence ID" value="QEC74305.1"/>
    <property type="molecule type" value="Genomic_DNA"/>
</dbReference>
<dbReference type="UniPathway" id="UPA00124"/>
<evidence type="ECO:0000256" key="5">
    <source>
        <dbReference type="ARBA" id="ARBA00048200"/>
    </source>
</evidence>
<evidence type="ECO:0000256" key="2">
    <source>
        <dbReference type="ARBA" id="ARBA00010944"/>
    </source>
</evidence>
<dbReference type="CDD" id="cd05254">
    <property type="entry name" value="dTDP_HR_like_SDR_e"/>
    <property type="match status" value="1"/>
</dbReference>
<comment type="function">
    <text evidence="6">Catalyzes the reduction of dTDP-6-deoxy-L-lyxo-4-hexulose to yield dTDP-L-rhamnose.</text>
</comment>
<dbReference type="PANTHER" id="PTHR10491:SF4">
    <property type="entry name" value="METHIONINE ADENOSYLTRANSFERASE 2 SUBUNIT BETA"/>
    <property type="match status" value="1"/>
</dbReference>
<evidence type="ECO:0000256" key="6">
    <source>
        <dbReference type="RuleBase" id="RU364082"/>
    </source>
</evidence>
<evidence type="ECO:0000313" key="8">
    <source>
        <dbReference type="EMBL" id="QEC74305.1"/>
    </source>
</evidence>
<dbReference type="PANTHER" id="PTHR10491">
    <property type="entry name" value="DTDP-4-DEHYDRORHAMNOSE REDUCTASE"/>
    <property type="match status" value="1"/>
</dbReference>
<dbReference type="FunFam" id="3.40.50.720:FF:000159">
    <property type="entry name" value="dTDP-4-dehydrorhamnose reductase"/>
    <property type="match status" value="1"/>
</dbReference>
<evidence type="ECO:0000256" key="3">
    <source>
        <dbReference type="ARBA" id="ARBA00012929"/>
    </source>
</evidence>
<keyword evidence="6 8" id="KW-0560">Oxidoreductase</keyword>
<accession>A0A5B8VUM9</accession>
<dbReference type="GO" id="GO:0019305">
    <property type="term" value="P:dTDP-rhamnose biosynthetic process"/>
    <property type="evidence" value="ECO:0007669"/>
    <property type="project" value="UniProtKB-UniPathway"/>
</dbReference>
<dbReference type="SUPFAM" id="SSF51735">
    <property type="entry name" value="NAD(P)-binding Rossmann-fold domains"/>
    <property type="match status" value="1"/>
</dbReference>
<feature type="domain" description="RmlD-like substrate binding" evidence="7">
    <location>
        <begin position="2"/>
        <end position="278"/>
    </location>
</feature>
<dbReference type="InterPro" id="IPR005913">
    <property type="entry name" value="dTDP_dehydrorham_reduct"/>
</dbReference>
<dbReference type="GO" id="GO:0008831">
    <property type="term" value="F:dTDP-4-dehydrorhamnose reductase activity"/>
    <property type="evidence" value="ECO:0007669"/>
    <property type="project" value="UniProtKB-EC"/>
</dbReference>
<comment type="pathway">
    <text evidence="1 6">Carbohydrate biosynthesis; dTDP-L-rhamnose biosynthesis.</text>
</comment>
<name>A0A5B8VUM9_9BACT</name>